<evidence type="ECO:0000256" key="3">
    <source>
        <dbReference type="ARBA" id="ARBA00045586"/>
    </source>
</evidence>
<protein>
    <recommendedName>
        <fullName evidence="2">DET1- and DDB1-associated protein 1</fullName>
    </recommendedName>
</protein>
<proteinExistence type="inferred from homology"/>
<dbReference type="VEuPathDB" id="VectorBase:ADIR011240"/>
<evidence type="ECO:0000256" key="4">
    <source>
        <dbReference type="SAM" id="MobiDB-lite"/>
    </source>
</evidence>
<dbReference type="STRING" id="7168.A0A182NU98"/>
<dbReference type="InterPro" id="IPR018276">
    <property type="entry name" value="DDA1_dom"/>
</dbReference>
<dbReference type="Proteomes" id="UP000075884">
    <property type="component" value="Unassembled WGS sequence"/>
</dbReference>
<dbReference type="InterPro" id="IPR033575">
    <property type="entry name" value="DDA1-like"/>
</dbReference>
<evidence type="ECO:0000256" key="1">
    <source>
        <dbReference type="ARBA" id="ARBA00008042"/>
    </source>
</evidence>
<name>A0A182NU98_9DIPT</name>
<comment type="similarity">
    <text evidence="1">Belongs to the DDA1 family.</text>
</comment>
<reference evidence="6" key="2">
    <citation type="submission" date="2020-05" db="UniProtKB">
        <authorList>
            <consortium name="EnsemblMetazoa"/>
        </authorList>
    </citation>
    <scope>IDENTIFICATION</scope>
    <source>
        <strain evidence="6">WRAIR2</strain>
    </source>
</reference>
<evidence type="ECO:0000256" key="2">
    <source>
        <dbReference type="ARBA" id="ARBA00018256"/>
    </source>
</evidence>
<dbReference type="AlphaFoldDB" id="A0A182NU98"/>
<dbReference type="PANTHER" id="PTHR31879:SF2">
    <property type="entry name" value="DET1- AND DDB1-ASSOCIATED PROTEIN 1"/>
    <property type="match status" value="1"/>
</dbReference>
<feature type="region of interest" description="Disordered" evidence="4">
    <location>
        <begin position="28"/>
        <end position="52"/>
    </location>
</feature>
<dbReference type="GO" id="GO:0080008">
    <property type="term" value="C:Cul4-RING E3 ubiquitin ligase complex"/>
    <property type="evidence" value="ECO:0007669"/>
    <property type="project" value="TreeGrafter"/>
</dbReference>
<evidence type="ECO:0000259" key="5">
    <source>
        <dbReference type="Pfam" id="PF10172"/>
    </source>
</evidence>
<evidence type="ECO:0000313" key="6">
    <source>
        <dbReference type="EnsemblMetazoa" id="ADIR011240-PA"/>
    </source>
</evidence>
<dbReference type="EnsemblMetazoa" id="ADIR011240-RA">
    <property type="protein sequence ID" value="ADIR011240-PA"/>
    <property type="gene ID" value="ADIR011240"/>
</dbReference>
<keyword evidence="7" id="KW-1185">Reference proteome</keyword>
<sequence length="150" mass="16796">MIAHANGETAAAQAATVALAVVAAVQPTTTTTTEEQEPTRAPSSGGRLRQQTMSITEFLKDLPCHNEENFSLFNTENGVKTSSKRPSVYIPTVDIPSEQVIVTEKKNILLRYLHQQWDKKNPPKKRELENASNDLLRKRPRLETRDNNNT</sequence>
<feature type="domain" description="DET1- and DDB1-associated protein 1" evidence="5">
    <location>
        <begin position="57"/>
        <end position="119"/>
    </location>
</feature>
<dbReference type="Pfam" id="PF10172">
    <property type="entry name" value="DDA1"/>
    <property type="match status" value="1"/>
</dbReference>
<dbReference type="PANTHER" id="PTHR31879">
    <property type="entry name" value="DET1- AND DDB1-ASSOCIATED PROTEIN 1"/>
    <property type="match status" value="1"/>
</dbReference>
<comment type="function">
    <text evidence="3">Functions as a component of numerous distinct DCX (DDB1-CUL4-X-box) E3 ubiquitin-protein ligase complexes which mediate the ubiquitination and subsequent proteasomal degradation of target proteins. In the DCX complexes, acts as a scaffolding subunit required to stabilize the complex.</text>
</comment>
<organism evidence="6 7">
    <name type="scientific">Anopheles dirus</name>
    <dbReference type="NCBI Taxonomy" id="7168"/>
    <lineage>
        <taxon>Eukaryota</taxon>
        <taxon>Metazoa</taxon>
        <taxon>Ecdysozoa</taxon>
        <taxon>Arthropoda</taxon>
        <taxon>Hexapoda</taxon>
        <taxon>Insecta</taxon>
        <taxon>Pterygota</taxon>
        <taxon>Neoptera</taxon>
        <taxon>Endopterygota</taxon>
        <taxon>Diptera</taxon>
        <taxon>Nematocera</taxon>
        <taxon>Culicoidea</taxon>
        <taxon>Culicidae</taxon>
        <taxon>Anophelinae</taxon>
        <taxon>Anopheles</taxon>
    </lineage>
</organism>
<dbReference type="GO" id="GO:0032436">
    <property type="term" value="P:positive regulation of proteasomal ubiquitin-dependent protein catabolic process"/>
    <property type="evidence" value="ECO:0007669"/>
    <property type="project" value="TreeGrafter"/>
</dbReference>
<accession>A0A182NU98</accession>
<evidence type="ECO:0000313" key="7">
    <source>
        <dbReference type="Proteomes" id="UP000075884"/>
    </source>
</evidence>
<reference evidence="7" key="1">
    <citation type="submission" date="2013-03" db="EMBL/GenBank/DDBJ databases">
        <title>The Genome Sequence of Anopheles dirus WRAIR2.</title>
        <authorList>
            <consortium name="The Broad Institute Genomics Platform"/>
            <person name="Neafsey D.E."/>
            <person name="Walton C."/>
            <person name="Walker B."/>
            <person name="Young S.K."/>
            <person name="Zeng Q."/>
            <person name="Gargeya S."/>
            <person name="Fitzgerald M."/>
            <person name="Haas B."/>
            <person name="Abouelleil A."/>
            <person name="Allen A.W."/>
            <person name="Alvarado L."/>
            <person name="Arachchi H.M."/>
            <person name="Berlin A.M."/>
            <person name="Chapman S.B."/>
            <person name="Gainer-Dewar J."/>
            <person name="Goldberg J."/>
            <person name="Griggs A."/>
            <person name="Gujja S."/>
            <person name="Hansen M."/>
            <person name="Howarth C."/>
            <person name="Imamovic A."/>
            <person name="Ireland A."/>
            <person name="Larimer J."/>
            <person name="McCowan C."/>
            <person name="Murphy C."/>
            <person name="Pearson M."/>
            <person name="Poon T.W."/>
            <person name="Priest M."/>
            <person name="Roberts A."/>
            <person name="Saif S."/>
            <person name="Shea T."/>
            <person name="Sisk P."/>
            <person name="Sykes S."/>
            <person name="Wortman J."/>
            <person name="Nusbaum C."/>
            <person name="Birren B."/>
        </authorList>
    </citation>
    <scope>NUCLEOTIDE SEQUENCE [LARGE SCALE GENOMIC DNA]</scope>
    <source>
        <strain evidence="7">WRAIR2</strain>
    </source>
</reference>
<feature type="region of interest" description="Disordered" evidence="4">
    <location>
        <begin position="120"/>
        <end position="150"/>
    </location>
</feature>